<accession>A0ABT9XUI4</accession>
<dbReference type="InterPro" id="IPR000182">
    <property type="entry name" value="GNAT_dom"/>
</dbReference>
<keyword evidence="3" id="KW-1185">Reference proteome</keyword>
<dbReference type="Gene3D" id="3.40.630.30">
    <property type="match status" value="1"/>
</dbReference>
<proteinExistence type="predicted"/>
<dbReference type="Pfam" id="PF13302">
    <property type="entry name" value="Acetyltransf_3"/>
    <property type="match status" value="1"/>
</dbReference>
<organism evidence="2 3">
    <name type="scientific">Neobacillus ginsengisoli</name>
    <dbReference type="NCBI Taxonomy" id="904295"/>
    <lineage>
        <taxon>Bacteria</taxon>
        <taxon>Bacillati</taxon>
        <taxon>Bacillota</taxon>
        <taxon>Bacilli</taxon>
        <taxon>Bacillales</taxon>
        <taxon>Bacillaceae</taxon>
        <taxon>Neobacillus</taxon>
    </lineage>
</organism>
<sequence>MNKFLPWFPFQSIEATKEYLYTNIYKAYEQEIAYRYAIEEKASHKVIGYIGISGVDEEKGSAELGYGLL</sequence>
<evidence type="ECO:0000313" key="2">
    <source>
        <dbReference type="EMBL" id="MDQ0198976.1"/>
    </source>
</evidence>
<gene>
    <name evidence="2" type="ORF">J2S10_002134</name>
</gene>
<dbReference type="Proteomes" id="UP001224122">
    <property type="component" value="Unassembled WGS sequence"/>
</dbReference>
<evidence type="ECO:0000313" key="3">
    <source>
        <dbReference type="Proteomes" id="UP001224122"/>
    </source>
</evidence>
<comment type="caution">
    <text evidence="2">The sequence shown here is derived from an EMBL/GenBank/DDBJ whole genome shotgun (WGS) entry which is preliminary data.</text>
</comment>
<reference evidence="2 3" key="1">
    <citation type="submission" date="2023-07" db="EMBL/GenBank/DDBJ databases">
        <title>Genomic Encyclopedia of Type Strains, Phase IV (KMG-IV): sequencing the most valuable type-strain genomes for metagenomic binning, comparative biology and taxonomic classification.</title>
        <authorList>
            <person name="Goeker M."/>
        </authorList>
    </citation>
    <scope>NUCLEOTIDE SEQUENCE [LARGE SCALE GENOMIC DNA]</scope>
    <source>
        <strain evidence="2 3">DSM 27594</strain>
    </source>
</reference>
<protein>
    <submittedName>
        <fullName evidence="2">RimJ/RimL family protein N-acetyltransferase</fullName>
    </submittedName>
</protein>
<dbReference type="InterPro" id="IPR016181">
    <property type="entry name" value="Acyl_CoA_acyltransferase"/>
</dbReference>
<dbReference type="EMBL" id="JAUSTW010000003">
    <property type="protein sequence ID" value="MDQ0198976.1"/>
    <property type="molecule type" value="Genomic_DNA"/>
</dbReference>
<feature type="domain" description="N-acetyltransferase" evidence="1">
    <location>
        <begin position="3"/>
        <end position="68"/>
    </location>
</feature>
<name>A0ABT9XUI4_9BACI</name>
<dbReference type="SUPFAM" id="SSF55729">
    <property type="entry name" value="Acyl-CoA N-acyltransferases (Nat)"/>
    <property type="match status" value="1"/>
</dbReference>
<evidence type="ECO:0000259" key="1">
    <source>
        <dbReference type="Pfam" id="PF13302"/>
    </source>
</evidence>